<dbReference type="Pfam" id="PF01850">
    <property type="entry name" value="PIN"/>
    <property type="match status" value="1"/>
</dbReference>
<dbReference type="PANTHER" id="PTHR38826:SF5">
    <property type="entry name" value="RIBONUCLEASE VAPC13"/>
    <property type="match status" value="1"/>
</dbReference>
<feature type="domain" description="PIN" evidence="1">
    <location>
        <begin position="9"/>
        <end position="120"/>
    </location>
</feature>
<name>A0A2N4UD38_9BURK</name>
<reference evidence="2 3" key="1">
    <citation type="submission" date="2017-10" db="EMBL/GenBank/DDBJ databases">
        <title>Two draft genome sequences of Pusillimonas sp. strains isolated from a nitrate- and radionuclide-contaminated groundwater in Russia.</title>
        <authorList>
            <person name="Grouzdev D.S."/>
            <person name="Tourova T.P."/>
            <person name="Goeva M.A."/>
            <person name="Babich T.L."/>
            <person name="Sokolova D.S."/>
            <person name="Abdullin R."/>
            <person name="Poltaraus A.B."/>
            <person name="Toshchakov S.V."/>
            <person name="Nazina T.N."/>
        </authorList>
    </citation>
    <scope>NUCLEOTIDE SEQUENCE [LARGE SCALE GENOMIC DNA]</scope>
    <source>
        <strain evidence="2 3">JR1/69-2-13</strain>
    </source>
</reference>
<dbReference type="PANTHER" id="PTHR38826">
    <property type="entry name" value="RIBONUCLEASE VAPC13"/>
    <property type="match status" value="1"/>
</dbReference>
<dbReference type="InterPro" id="IPR029060">
    <property type="entry name" value="PIN-like_dom_sf"/>
</dbReference>
<gene>
    <name evidence="2" type="ORF">CR155_16095</name>
</gene>
<dbReference type="Proteomes" id="UP000234328">
    <property type="component" value="Unassembled WGS sequence"/>
</dbReference>
<evidence type="ECO:0000313" key="2">
    <source>
        <dbReference type="EMBL" id="PLC52922.1"/>
    </source>
</evidence>
<dbReference type="InterPro" id="IPR052106">
    <property type="entry name" value="PINc/VapC_TA"/>
</dbReference>
<accession>A0A2N4UD38</accession>
<organism evidence="2 3">
    <name type="scientific">Pollutimonas nitritireducens</name>
    <dbReference type="NCBI Taxonomy" id="2045209"/>
    <lineage>
        <taxon>Bacteria</taxon>
        <taxon>Pseudomonadati</taxon>
        <taxon>Pseudomonadota</taxon>
        <taxon>Betaproteobacteria</taxon>
        <taxon>Burkholderiales</taxon>
        <taxon>Alcaligenaceae</taxon>
        <taxon>Pollutimonas</taxon>
    </lineage>
</organism>
<dbReference type="CDD" id="cd18692">
    <property type="entry name" value="PIN_VapC-like"/>
    <property type="match status" value="1"/>
</dbReference>
<dbReference type="EMBL" id="PDNV01000010">
    <property type="protein sequence ID" value="PLC52922.1"/>
    <property type="molecule type" value="Genomic_DNA"/>
</dbReference>
<dbReference type="Gene3D" id="3.40.50.1010">
    <property type="entry name" value="5'-nuclease"/>
    <property type="match status" value="1"/>
</dbReference>
<dbReference type="OrthoDB" id="9792015at2"/>
<evidence type="ECO:0000259" key="1">
    <source>
        <dbReference type="Pfam" id="PF01850"/>
    </source>
</evidence>
<dbReference type="InterPro" id="IPR002716">
    <property type="entry name" value="PIN_dom"/>
</dbReference>
<comment type="caution">
    <text evidence="2">The sequence shown here is derived from an EMBL/GenBank/DDBJ whole genome shotgun (WGS) entry which is preliminary data.</text>
</comment>
<evidence type="ECO:0000313" key="3">
    <source>
        <dbReference type="Proteomes" id="UP000234328"/>
    </source>
</evidence>
<keyword evidence="3" id="KW-1185">Reference proteome</keyword>
<protein>
    <submittedName>
        <fullName evidence="2">VapC toxin family PIN domain ribonuclease</fullName>
    </submittedName>
</protein>
<dbReference type="AlphaFoldDB" id="A0A2N4UD38"/>
<dbReference type="RefSeq" id="WP_102071055.1">
    <property type="nucleotide sequence ID" value="NZ_PDNV01000010.1"/>
</dbReference>
<proteinExistence type="predicted"/>
<dbReference type="SUPFAM" id="SSF88723">
    <property type="entry name" value="PIN domain-like"/>
    <property type="match status" value="1"/>
</dbReference>
<sequence>MRVTKFQHFMDSNVVLYLLSEDSAKADKAESLLKAGPVISVQVLNEVTHVCVRKLKMGWEEIAQFLELVRGFCKVVPLTETIHDQARLIAERHKLSFYDACIVAAATAAGCQTLYSEDLNHGQILEDSLTIRNPFSTV</sequence>